<dbReference type="EMBL" id="FQUM01000006">
    <property type="protein sequence ID" value="SHF59435.1"/>
    <property type="molecule type" value="Genomic_DNA"/>
</dbReference>
<protein>
    <recommendedName>
        <fullName evidence="4">DUF4271 domain-containing protein</fullName>
    </recommendedName>
</protein>
<feature type="transmembrane region" description="Helical" evidence="1">
    <location>
        <begin position="204"/>
        <end position="221"/>
    </location>
</feature>
<keyword evidence="3" id="KW-1185">Reference proteome</keyword>
<evidence type="ECO:0000256" key="1">
    <source>
        <dbReference type="SAM" id="Phobius"/>
    </source>
</evidence>
<keyword evidence="1" id="KW-0812">Transmembrane</keyword>
<feature type="transmembrane region" description="Helical" evidence="1">
    <location>
        <begin position="306"/>
        <end position="327"/>
    </location>
</feature>
<organism evidence="2 3">
    <name type="scientific">Mariniphaga anaerophila</name>
    <dbReference type="NCBI Taxonomy" id="1484053"/>
    <lineage>
        <taxon>Bacteria</taxon>
        <taxon>Pseudomonadati</taxon>
        <taxon>Bacteroidota</taxon>
        <taxon>Bacteroidia</taxon>
        <taxon>Marinilabiliales</taxon>
        <taxon>Prolixibacteraceae</taxon>
        <taxon>Mariniphaga</taxon>
    </lineage>
</organism>
<dbReference type="Proteomes" id="UP000184164">
    <property type="component" value="Unassembled WGS sequence"/>
</dbReference>
<dbReference type="STRING" id="1484053.SAMN05444274_106309"/>
<evidence type="ECO:0000313" key="3">
    <source>
        <dbReference type="Proteomes" id="UP000184164"/>
    </source>
</evidence>
<dbReference type="Pfam" id="PF14093">
    <property type="entry name" value="DUF4271"/>
    <property type="match status" value="1"/>
</dbReference>
<proteinExistence type="predicted"/>
<evidence type="ECO:0000313" key="2">
    <source>
        <dbReference type="EMBL" id="SHF59435.1"/>
    </source>
</evidence>
<dbReference type="OrthoDB" id="1467217at2"/>
<name>A0A1M5CXK7_9BACT</name>
<gene>
    <name evidence="2" type="ORF">SAMN05444274_106309</name>
</gene>
<feature type="transmembrane region" description="Helical" evidence="1">
    <location>
        <begin position="252"/>
        <end position="270"/>
    </location>
</feature>
<sequence>MEQGFTYQYDTVRSTTTLPIQRPLVPKSGELNINRSQPVPLAPIPERETQTQKVEPAAVVKKPAPPTLSQQRYWWWRQESKLLVGDSRYMTPRNELQLVTISKNEKAEFHLPARQINRASYDWLTILLLIALVLFASVKKTWNKYIENLFHSVVNYSTSIRMFQEKNTSVLQGAFQLDILFYLVFSAFAFQLLVFFSIDLPFENFQLFLFSAGLVIVYFFAKKLIYRLVGFTIEKTGETGEYLFNMNNFTRIAGVILFPVVTIIAFYPFNNIELPVTIGVILIALIYFLLIIRGFVILLKKQFSIFYLFLYFCTLEFVPLVLLYKILVL</sequence>
<feature type="transmembrane region" description="Helical" evidence="1">
    <location>
        <begin position="121"/>
        <end position="138"/>
    </location>
</feature>
<keyword evidence="1" id="KW-0472">Membrane</keyword>
<dbReference type="InterPro" id="IPR025367">
    <property type="entry name" value="DUF4271"/>
</dbReference>
<dbReference type="AlphaFoldDB" id="A0A1M5CXK7"/>
<feature type="transmembrane region" description="Helical" evidence="1">
    <location>
        <begin position="276"/>
        <end position="299"/>
    </location>
</feature>
<keyword evidence="1" id="KW-1133">Transmembrane helix</keyword>
<feature type="transmembrane region" description="Helical" evidence="1">
    <location>
        <begin position="179"/>
        <end position="198"/>
    </location>
</feature>
<dbReference type="RefSeq" id="WP_073002562.1">
    <property type="nucleotide sequence ID" value="NZ_FQUM01000006.1"/>
</dbReference>
<accession>A0A1M5CXK7</accession>
<reference evidence="2 3" key="1">
    <citation type="submission" date="2016-11" db="EMBL/GenBank/DDBJ databases">
        <authorList>
            <person name="Jaros S."/>
            <person name="Januszkiewicz K."/>
            <person name="Wedrychowicz H."/>
        </authorList>
    </citation>
    <scope>NUCLEOTIDE SEQUENCE [LARGE SCALE GENOMIC DNA]</scope>
    <source>
        <strain evidence="2 3">DSM 26910</strain>
    </source>
</reference>
<evidence type="ECO:0008006" key="4">
    <source>
        <dbReference type="Google" id="ProtNLM"/>
    </source>
</evidence>